<dbReference type="EMBL" id="JANHOG010000687">
    <property type="protein sequence ID" value="KAJ3552243.1"/>
    <property type="molecule type" value="Genomic_DNA"/>
</dbReference>
<evidence type="ECO:0000313" key="2">
    <source>
        <dbReference type="Proteomes" id="UP001148662"/>
    </source>
</evidence>
<reference evidence="1" key="1">
    <citation type="submission" date="2022-07" db="EMBL/GenBank/DDBJ databases">
        <title>Genome Sequence of Phlebia brevispora.</title>
        <authorList>
            <person name="Buettner E."/>
        </authorList>
    </citation>
    <scope>NUCLEOTIDE SEQUENCE</scope>
    <source>
        <strain evidence="1">MPL23</strain>
    </source>
</reference>
<accession>A0ACC1T3G4</accession>
<comment type="caution">
    <text evidence="1">The sequence shown here is derived from an EMBL/GenBank/DDBJ whole genome shotgun (WGS) entry which is preliminary data.</text>
</comment>
<dbReference type="Proteomes" id="UP001148662">
    <property type="component" value="Unassembled WGS sequence"/>
</dbReference>
<proteinExistence type="predicted"/>
<name>A0ACC1T3G4_9APHY</name>
<evidence type="ECO:0000313" key="1">
    <source>
        <dbReference type="EMBL" id="KAJ3552243.1"/>
    </source>
</evidence>
<sequence length="194" mass="21297">MASLTIRARSNLVPPLSYHPCMAGPSTATSNLERGKACLRCRRRKMRCDGARPACSQCVRSNLEDCEYIDGGPTQSQLLEQNIAELEARIRELEGSDAEVALHDPHSVANNSSPPRSVNAIPPTERIIQSFIDHASCFGFFLHPGRFLPNLRASIPPIDRSPVPAALVHTVYLIGIVCTNDPVLKQQEPHVLAR</sequence>
<organism evidence="1 2">
    <name type="scientific">Phlebia brevispora</name>
    <dbReference type="NCBI Taxonomy" id="194682"/>
    <lineage>
        <taxon>Eukaryota</taxon>
        <taxon>Fungi</taxon>
        <taxon>Dikarya</taxon>
        <taxon>Basidiomycota</taxon>
        <taxon>Agaricomycotina</taxon>
        <taxon>Agaricomycetes</taxon>
        <taxon>Polyporales</taxon>
        <taxon>Meruliaceae</taxon>
        <taxon>Phlebia</taxon>
    </lineage>
</organism>
<protein>
    <submittedName>
        <fullName evidence="1">Uncharacterized protein</fullName>
    </submittedName>
</protein>
<keyword evidence="2" id="KW-1185">Reference proteome</keyword>
<gene>
    <name evidence="1" type="ORF">NM688_g4253</name>
</gene>